<dbReference type="EMBL" id="JXLN01000774">
    <property type="protein sequence ID" value="KPM00423.1"/>
    <property type="molecule type" value="Genomic_DNA"/>
</dbReference>
<dbReference type="AlphaFoldDB" id="A0A131ZVF0"/>
<evidence type="ECO:0000256" key="1">
    <source>
        <dbReference type="SAM" id="MobiDB-lite"/>
    </source>
</evidence>
<name>A0A131ZVF0_SARSC</name>
<sequence length="179" mass="20109">MEHMTNGTRETTFIALPTSHSLPFNSHHTVNSTSPSTNYHRHQNPKISTSKSNSINEISNICRSPTMHAPSIQGPEGGGGILIYYSPDAGGGGYVANCSKFNSETELQKYNKTQYKYINDEPIDLSEKFTSKRPMKFQKALEISNKIEQANRQSIAARIEKSNQSNRQSQYEMNYEISV</sequence>
<feature type="region of interest" description="Disordered" evidence="1">
    <location>
        <begin position="24"/>
        <end position="52"/>
    </location>
</feature>
<evidence type="ECO:0000313" key="2">
    <source>
        <dbReference type="EMBL" id="KPM00423.1"/>
    </source>
</evidence>
<gene>
    <name evidence="2" type="ORF">QR98_0004460</name>
</gene>
<reference evidence="2 3" key="1">
    <citation type="journal article" date="2015" name="Parasit. Vectors">
        <title>Draft genome of the scabies mite.</title>
        <authorList>
            <person name="Rider S.D.Jr."/>
            <person name="Morgan M.S."/>
            <person name="Arlian L.G."/>
        </authorList>
    </citation>
    <scope>NUCLEOTIDE SEQUENCE [LARGE SCALE GENOMIC DNA]</scope>
    <source>
        <strain evidence="2">Arlian Lab</strain>
    </source>
</reference>
<feature type="compositionally biased region" description="Polar residues" evidence="1">
    <location>
        <begin position="162"/>
        <end position="172"/>
    </location>
</feature>
<comment type="caution">
    <text evidence="2">The sequence shown here is derived from an EMBL/GenBank/DDBJ whole genome shotgun (WGS) entry which is preliminary data.</text>
</comment>
<feature type="region of interest" description="Disordered" evidence="1">
    <location>
        <begin position="160"/>
        <end position="179"/>
    </location>
</feature>
<dbReference type="OrthoDB" id="4096362at2759"/>
<proteinExistence type="predicted"/>
<evidence type="ECO:0000313" key="3">
    <source>
        <dbReference type="Proteomes" id="UP000616769"/>
    </source>
</evidence>
<dbReference type="VEuPathDB" id="VectorBase:SSCA000234"/>
<accession>A0A131ZVF0</accession>
<organism evidence="2 3">
    <name type="scientific">Sarcoptes scabiei</name>
    <name type="common">Itch mite</name>
    <name type="synonym">Acarus scabiei</name>
    <dbReference type="NCBI Taxonomy" id="52283"/>
    <lineage>
        <taxon>Eukaryota</taxon>
        <taxon>Metazoa</taxon>
        <taxon>Ecdysozoa</taxon>
        <taxon>Arthropoda</taxon>
        <taxon>Chelicerata</taxon>
        <taxon>Arachnida</taxon>
        <taxon>Acari</taxon>
        <taxon>Acariformes</taxon>
        <taxon>Sarcoptiformes</taxon>
        <taxon>Astigmata</taxon>
        <taxon>Psoroptidia</taxon>
        <taxon>Sarcoptoidea</taxon>
        <taxon>Sarcoptidae</taxon>
        <taxon>Sarcoptinae</taxon>
        <taxon>Sarcoptes</taxon>
    </lineage>
</organism>
<feature type="compositionally biased region" description="Polar residues" evidence="1">
    <location>
        <begin position="24"/>
        <end position="38"/>
    </location>
</feature>
<dbReference type="Proteomes" id="UP000616769">
    <property type="component" value="Unassembled WGS sequence"/>
</dbReference>
<protein>
    <submittedName>
        <fullName evidence="2">Uncharacterized protein</fullName>
    </submittedName>
</protein>